<dbReference type="InterPro" id="IPR032823">
    <property type="entry name" value="BCA_ABC_TP_C"/>
</dbReference>
<sequence>MNAEILSVTGLTRIFGGLTAVRDVNMTVHAGEVVGLIGPNGAGKTTLFNMLGGSLPPSSGRIRFDGADCTGEPSHVMGQRGVSRTFQITSVFPSLSALDNVRSAAYRTTKAGWGASVFRTAAYRREEADLHRRSMETLAFCDLDHRADILADALSYGEQRRLEIAIALAAQPRLLLLDEPAAGMNPEEGQRLVEMIRRIRASGVTVLLVEHHMRVVAAVCDRLFVLDHGVKIAEGPPAQVLNDPEVIRVYLGRETVDA</sequence>
<evidence type="ECO:0000259" key="4">
    <source>
        <dbReference type="PROSITE" id="PS50893"/>
    </source>
</evidence>
<organism evidence="5 6">
    <name type="scientific">Azospirillum doebereinerae</name>
    <dbReference type="NCBI Taxonomy" id="92933"/>
    <lineage>
        <taxon>Bacteria</taxon>
        <taxon>Pseudomonadati</taxon>
        <taxon>Pseudomonadota</taxon>
        <taxon>Alphaproteobacteria</taxon>
        <taxon>Rhodospirillales</taxon>
        <taxon>Azospirillaceae</taxon>
        <taxon>Azospirillum</taxon>
    </lineage>
</organism>
<dbReference type="PROSITE" id="PS50893">
    <property type="entry name" value="ABC_TRANSPORTER_2"/>
    <property type="match status" value="1"/>
</dbReference>
<dbReference type="GO" id="GO:0016887">
    <property type="term" value="F:ATP hydrolysis activity"/>
    <property type="evidence" value="ECO:0007669"/>
    <property type="project" value="InterPro"/>
</dbReference>
<dbReference type="PANTHER" id="PTHR45772">
    <property type="entry name" value="CONSERVED COMPONENT OF ABC TRANSPORTER FOR NATURAL AMINO ACIDS-RELATED"/>
    <property type="match status" value="1"/>
</dbReference>
<dbReference type="OrthoDB" id="9779872at2"/>
<dbReference type="FunFam" id="3.40.50.300:FF:000421">
    <property type="entry name" value="Branched-chain amino acid ABC transporter ATP-binding protein"/>
    <property type="match status" value="1"/>
</dbReference>
<keyword evidence="6" id="KW-1185">Reference proteome</keyword>
<gene>
    <name evidence="5" type="ORF">EJ913_15175</name>
</gene>
<dbReference type="InterPro" id="IPR017871">
    <property type="entry name" value="ABC_transporter-like_CS"/>
</dbReference>
<protein>
    <submittedName>
        <fullName evidence="5">ABC transporter ATP-binding protein</fullName>
    </submittedName>
</protein>
<dbReference type="InterPro" id="IPR051120">
    <property type="entry name" value="ABC_AA/LPS_Transport"/>
</dbReference>
<dbReference type="Proteomes" id="UP000280346">
    <property type="component" value="Unassembled WGS sequence"/>
</dbReference>
<dbReference type="Gene3D" id="3.40.50.300">
    <property type="entry name" value="P-loop containing nucleotide triphosphate hydrolases"/>
    <property type="match status" value="1"/>
</dbReference>
<dbReference type="SMART" id="SM00382">
    <property type="entry name" value="AAA"/>
    <property type="match status" value="1"/>
</dbReference>
<dbReference type="EMBL" id="RZIJ01000011">
    <property type="protein sequence ID" value="RUQ69704.1"/>
    <property type="molecule type" value="Genomic_DNA"/>
</dbReference>
<reference evidence="5 6" key="1">
    <citation type="submission" date="2018-12" db="EMBL/GenBank/DDBJ databases">
        <authorList>
            <person name="Yang Y."/>
        </authorList>
    </citation>
    <scope>NUCLEOTIDE SEQUENCE [LARGE SCALE GENOMIC DNA]</scope>
    <source>
        <strain evidence="5 6">GSF71</strain>
    </source>
</reference>
<dbReference type="InterPro" id="IPR003593">
    <property type="entry name" value="AAA+_ATPase"/>
</dbReference>
<dbReference type="InterPro" id="IPR027417">
    <property type="entry name" value="P-loop_NTPase"/>
</dbReference>
<comment type="caution">
    <text evidence="5">The sequence shown here is derived from an EMBL/GenBank/DDBJ whole genome shotgun (WGS) entry which is preliminary data.</text>
</comment>
<dbReference type="Pfam" id="PF12399">
    <property type="entry name" value="BCA_ABC_TP_C"/>
    <property type="match status" value="1"/>
</dbReference>
<dbReference type="AlphaFoldDB" id="A0A3S0XM52"/>
<dbReference type="Pfam" id="PF00005">
    <property type="entry name" value="ABC_tran"/>
    <property type="match status" value="1"/>
</dbReference>
<keyword evidence="3 5" id="KW-0067">ATP-binding</keyword>
<dbReference type="RefSeq" id="WP_126999287.1">
    <property type="nucleotide sequence ID" value="NZ_JBNPXW010000003.1"/>
</dbReference>
<evidence type="ECO:0000256" key="3">
    <source>
        <dbReference type="ARBA" id="ARBA00022840"/>
    </source>
</evidence>
<dbReference type="GO" id="GO:0005886">
    <property type="term" value="C:plasma membrane"/>
    <property type="evidence" value="ECO:0007669"/>
    <property type="project" value="TreeGrafter"/>
</dbReference>
<dbReference type="InterPro" id="IPR003439">
    <property type="entry name" value="ABC_transporter-like_ATP-bd"/>
</dbReference>
<dbReference type="SUPFAM" id="SSF52540">
    <property type="entry name" value="P-loop containing nucleoside triphosphate hydrolases"/>
    <property type="match status" value="1"/>
</dbReference>
<keyword evidence="2" id="KW-0547">Nucleotide-binding</keyword>
<keyword evidence="1" id="KW-0813">Transport</keyword>
<feature type="domain" description="ABC transporter" evidence="4">
    <location>
        <begin position="6"/>
        <end position="253"/>
    </location>
</feature>
<evidence type="ECO:0000313" key="6">
    <source>
        <dbReference type="Proteomes" id="UP000280346"/>
    </source>
</evidence>
<evidence type="ECO:0000313" key="5">
    <source>
        <dbReference type="EMBL" id="RUQ69704.1"/>
    </source>
</evidence>
<evidence type="ECO:0000256" key="1">
    <source>
        <dbReference type="ARBA" id="ARBA00022448"/>
    </source>
</evidence>
<evidence type="ECO:0000256" key="2">
    <source>
        <dbReference type="ARBA" id="ARBA00022741"/>
    </source>
</evidence>
<dbReference type="PANTHER" id="PTHR45772:SF4">
    <property type="entry name" value="ABC TRANSPORTER ATP-BINDING PROTEIN"/>
    <property type="match status" value="1"/>
</dbReference>
<accession>A0A3S0XM52</accession>
<dbReference type="CDD" id="cd03219">
    <property type="entry name" value="ABC_Mj1267_LivG_branched"/>
    <property type="match status" value="1"/>
</dbReference>
<name>A0A3S0XM52_9PROT</name>
<dbReference type="GO" id="GO:0005524">
    <property type="term" value="F:ATP binding"/>
    <property type="evidence" value="ECO:0007669"/>
    <property type="project" value="UniProtKB-KW"/>
</dbReference>
<proteinExistence type="predicted"/>
<dbReference type="PROSITE" id="PS00211">
    <property type="entry name" value="ABC_TRANSPORTER_1"/>
    <property type="match status" value="1"/>
</dbReference>